<reference evidence="1 2" key="1">
    <citation type="journal article" name="Front. Microbiol.">
        <title>Sugar Metabolism of the First Thermophilic Planctomycete Thermogutta terrifontis: Comparative Genomic and Transcriptomic Approaches.</title>
        <authorList>
            <person name="Elcheninov A.G."/>
            <person name="Menzel P."/>
            <person name="Gudbergsdottir S.R."/>
            <person name="Slesarev A.I."/>
            <person name="Kadnikov V.V."/>
            <person name="Krogh A."/>
            <person name="Bonch-Osmolovskaya E.A."/>
            <person name="Peng X."/>
            <person name="Kublanov I.V."/>
        </authorList>
    </citation>
    <scope>NUCLEOTIDE SEQUENCE [LARGE SCALE GENOMIC DNA]</scope>
    <source>
        <strain evidence="1 2">R1</strain>
    </source>
</reference>
<gene>
    <name evidence="1" type="ORF">THTE_1298</name>
</gene>
<protein>
    <submittedName>
        <fullName evidence="1">Uncharacterized protein</fullName>
    </submittedName>
</protein>
<dbReference type="EMBL" id="CP018477">
    <property type="protein sequence ID" value="ASV73900.1"/>
    <property type="molecule type" value="Genomic_DNA"/>
</dbReference>
<evidence type="ECO:0000313" key="2">
    <source>
        <dbReference type="Proteomes" id="UP000215086"/>
    </source>
</evidence>
<evidence type="ECO:0000313" key="1">
    <source>
        <dbReference type="EMBL" id="ASV73900.1"/>
    </source>
</evidence>
<accession>A0A286RD52</accession>
<organism evidence="1 2">
    <name type="scientific">Thermogutta terrifontis</name>
    <dbReference type="NCBI Taxonomy" id="1331910"/>
    <lineage>
        <taxon>Bacteria</taxon>
        <taxon>Pseudomonadati</taxon>
        <taxon>Planctomycetota</taxon>
        <taxon>Planctomycetia</taxon>
        <taxon>Pirellulales</taxon>
        <taxon>Thermoguttaceae</taxon>
        <taxon>Thermogutta</taxon>
    </lineage>
</organism>
<dbReference type="KEGG" id="ttf:THTE_1298"/>
<keyword evidence="2" id="KW-1185">Reference proteome</keyword>
<dbReference type="Proteomes" id="UP000215086">
    <property type="component" value="Chromosome"/>
</dbReference>
<proteinExistence type="predicted"/>
<sequence>MLVLLLMGGVIHEHSGRGNSRIAPSTHCARNVSEVSTKVGVAQPGDSIDGSGQLV</sequence>
<dbReference type="AlphaFoldDB" id="A0A286RD52"/>
<name>A0A286RD52_9BACT</name>